<reference evidence="9 12" key="3">
    <citation type="submission" date="2017-11" db="EMBL/GenBank/DDBJ databases">
        <title>Complete genome sequence of Serratia sp. ATCC 39006 LacA.</title>
        <authorList>
            <person name="Hampton H.G."/>
            <person name="Jackson S.A."/>
            <person name="Jauregui R."/>
            <person name="Poulter G.T.M."/>
            <person name="Salmond G.P.C."/>
            <person name="Fineran P.C."/>
        </authorList>
    </citation>
    <scope>NUCLEOTIDE SEQUENCE [LARGE SCALE GENOMIC DNA]</scope>
    <source>
        <strain evidence="9 12">ATCC 39006</strain>
    </source>
</reference>
<organism evidence="10 11">
    <name type="scientific">Serratia sp. (strain ATCC 39006)</name>
    <name type="common">Prodigiosinella confusarubida</name>
    <dbReference type="NCBI Taxonomy" id="104623"/>
    <lineage>
        <taxon>Bacteria</taxon>
        <taxon>Pseudomonadati</taxon>
        <taxon>Pseudomonadota</taxon>
        <taxon>Gammaproteobacteria</taxon>
        <taxon>Enterobacterales</taxon>
        <taxon>Pectobacteriaceae</taxon>
        <taxon>Prodigiosinella</taxon>
    </lineage>
</organism>
<evidence type="ECO:0000259" key="8">
    <source>
        <dbReference type="Pfam" id="PF02397"/>
    </source>
</evidence>
<dbReference type="SUPFAM" id="SSF51735">
    <property type="entry name" value="NAD(P)-binding Rossmann-fold domains"/>
    <property type="match status" value="1"/>
</dbReference>
<evidence type="ECO:0000256" key="3">
    <source>
        <dbReference type="ARBA" id="ARBA00022679"/>
    </source>
</evidence>
<evidence type="ECO:0000313" key="10">
    <source>
        <dbReference type="EMBL" id="AUH04403.1"/>
    </source>
</evidence>
<dbReference type="Pfam" id="PF13727">
    <property type="entry name" value="CoA_binding_3"/>
    <property type="match status" value="1"/>
</dbReference>
<dbReference type="NCBIfam" id="TIGR03023">
    <property type="entry name" value="WcaJ_sugtrans"/>
    <property type="match status" value="1"/>
</dbReference>
<evidence type="ECO:0000256" key="1">
    <source>
        <dbReference type="ARBA" id="ARBA00004141"/>
    </source>
</evidence>
<dbReference type="Proteomes" id="UP000233778">
    <property type="component" value="Chromosome"/>
</dbReference>
<dbReference type="InterPro" id="IPR003362">
    <property type="entry name" value="Bact_transf"/>
</dbReference>
<dbReference type="RefSeq" id="WP_037381911.1">
    <property type="nucleotide sequence ID" value="NZ_CP025084.1"/>
</dbReference>
<reference evidence="10" key="2">
    <citation type="submission" date="2013-09" db="EMBL/GenBank/DDBJ databases">
        <authorList>
            <person name="Wang G."/>
            <person name="Yang Y."/>
            <person name="Su Y."/>
        </authorList>
    </citation>
    <scope>NUCLEOTIDE SEQUENCE</scope>
    <source>
        <strain evidence="10">ATCC 39006</strain>
    </source>
</reference>
<keyword evidence="3 10" id="KW-0808">Transferase</keyword>
<sequence length="466" mass="53468">MTNFKNAQIRASTSVILMVQRFADATIILLSVYFFYLVRNDIFFYEKMVLVLISLAVFMMIGEIENVYHSWRGVKFTTEIIILLQSWSLSIIVTYFITMLFGIDSDFVRISLFLQWYFWVSVGLFLSRLSIRVMTRLILQMRKFSRNVAIAGALPVGINLARSFNDARWMGFNVIGIYDDNAQKQQMDFPYAGDFQTLIQEARNGNIDRVYIAMPMSEEMKIKSLVWELLNTTCSVMLIPDIASLSILQIGSEEVNGVSIVSLVDTPMNGINQVLKRLEDIILSSSILLIIFPLMLVIAAVIKVTSPGPVIFRQTRYGMDGKPIEVWKFRSMRVTENGGNIIQAVKGDKRVTPVGHFLRRTSLDELPQFINVLKGDMSIVGPRPHATAHNEQYRILIRGYMLRHKVKPGITGLAQINGWRGETDTLDKMSARVEYDLEYIRNWSLWLDIKIFFITFYKGFISDKSY</sequence>
<keyword evidence="5 7" id="KW-1133">Transmembrane helix</keyword>
<accession>A0A2I5T6B2</accession>
<comment type="subcellular location">
    <subcellularLocation>
        <location evidence="1">Membrane</location>
        <topology evidence="1">Multi-pass membrane protein</topology>
    </subcellularLocation>
</comment>
<evidence type="ECO:0000313" key="11">
    <source>
        <dbReference type="Proteomes" id="UP000017700"/>
    </source>
</evidence>
<dbReference type="Proteomes" id="UP000017700">
    <property type="component" value="Chromosome"/>
</dbReference>
<reference evidence="10" key="4">
    <citation type="submission" date="2017-11" db="EMBL/GenBank/DDBJ databases">
        <title>Complete genome sequence of Serratia sp. ATCC 39006.</title>
        <authorList>
            <person name="Hampton H.G."/>
            <person name="Jackson S.A."/>
            <person name="Jauregui R."/>
            <person name="Poulter G.T.M."/>
            <person name="Salmond G.P.C."/>
            <person name="Fineran P.C."/>
        </authorList>
    </citation>
    <scope>NUCLEOTIDE SEQUENCE</scope>
    <source>
        <strain evidence="10">ATCC 39006</strain>
    </source>
</reference>
<dbReference type="PANTHER" id="PTHR30576:SF21">
    <property type="entry name" value="UDP-GLUCOSE:UNDECAPRENYL-PHOSPHATE GLUCOSE-1-PHOSPHATE TRANSFERASE"/>
    <property type="match status" value="1"/>
</dbReference>
<feature type="transmembrane region" description="Helical" evidence="7">
    <location>
        <begin position="48"/>
        <end position="68"/>
    </location>
</feature>
<evidence type="ECO:0000256" key="7">
    <source>
        <dbReference type="SAM" id="Phobius"/>
    </source>
</evidence>
<dbReference type="GO" id="GO:0009242">
    <property type="term" value="P:colanic acid biosynthetic process"/>
    <property type="evidence" value="ECO:0007669"/>
    <property type="project" value="TreeGrafter"/>
</dbReference>
<keyword evidence="6 7" id="KW-0472">Membrane</keyword>
<keyword evidence="11" id="KW-1185">Reference proteome</keyword>
<dbReference type="Gene3D" id="3.40.50.720">
    <property type="entry name" value="NAD(P)-binding Rossmann-like Domain"/>
    <property type="match status" value="1"/>
</dbReference>
<dbReference type="KEGG" id="sera:Ser39006_009875"/>
<feature type="domain" description="Bacterial sugar transferase" evidence="8">
    <location>
        <begin position="276"/>
        <end position="458"/>
    </location>
</feature>
<dbReference type="AlphaFoldDB" id="A0A2I5T6B2"/>
<evidence type="ECO:0000313" key="12">
    <source>
        <dbReference type="Proteomes" id="UP000233778"/>
    </source>
</evidence>
<gene>
    <name evidence="9" type="ORF">CWC46_09870</name>
    <name evidence="10" type="ORF">Ser39006_009875</name>
</gene>
<dbReference type="EMBL" id="CP025085">
    <property type="protein sequence ID" value="AUH00084.1"/>
    <property type="molecule type" value="Genomic_DNA"/>
</dbReference>
<dbReference type="STRING" id="104623.Ser39006_03491"/>
<feature type="transmembrane region" description="Helical" evidence="7">
    <location>
        <begin position="281"/>
        <end position="302"/>
    </location>
</feature>
<dbReference type="InterPro" id="IPR017473">
    <property type="entry name" value="Undecaprenyl-P_gluc_Ptfrase"/>
</dbReference>
<evidence type="ECO:0000256" key="4">
    <source>
        <dbReference type="ARBA" id="ARBA00022692"/>
    </source>
</evidence>
<comment type="similarity">
    <text evidence="2">Belongs to the bacterial sugar transferase family.</text>
</comment>
<evidence type="ECO:0000313" key="9">
    <source>
        <dbReference type="EMBL" id="AUH00084.1"/>
    </source>
</evidence>
<evidence type="ECO:0000256" key="6">
    <source>
        <dbReference type="ARBA" id="ARBA00023136"/>
    </source>
</evidence>
<dbReference type="KEGG" id="serq:CWC46_09870"/>
<dbReference type="EMBL" id="CP025084">
    <property type="protein sequence ID" value="AUH04403.1"/>
    <property type="molecule type" value="Genomic_DNA"/>
</dbReference>
<dbReference type="NCBIfam" id="TIGR03025">
    <property type="entry name" value="EPS_sugtrans"/>
    <property type="match status" value="1"/>
</dbReference>
<dbReference type="PANTHER" id="PTHR30576">
    <property type="entry name" value="COLANIC BIOSYNTHESIS UDP-GLUCOSE LIPID CARRIER TRANSFERASE"/>
    <property type="match status" value="1"/>
</dbReference>
<keyword evidence="4 7" id="KW-0812">Transmembrane</keyword>
<evidence type="ECO:0000256" key="2">
    <source>
        <dbReference type="ARBA" id="ARBA00006464"/>
    </source>
</evidence>
<dbReference type="Pfam" id="PF02397">
    <property type="entry name" value="Bac_transf"/>
    <property type="match status" value="1"/>
</dbReference>
<dbReference type="GO" id="GO:0016020">
    <property type="term" value="C:membrane"/>
    <property type="evidence" value="ECO:0007669"/>
    <property type="project" value="UniProtKB-SubCell"/>
</dbReference>
<protein>
    <submittedName>
        <fullName evidence="10">Undecaprenyl-phosphate glucose phosphotransferase</fullName>
    </submittedName>
</protein>
<proteinExistence type="inferred from homology"/>
<evidence type="ECO:0000256" key="5">
    <source>
        <dbReference type="ARBA" id="ARBA00022989"/>
    </source>
</evidence>
<dbReference type="OrthoDB" id="9808602at2"/>
<dbReference type="InterPro" id="IPR017475">
    <property type="entry name" value="EPS_sugar_tfrase"/>
</dbReference>
<dbReference type="InterPro" id="IPR036291">
    <property type="entry name" value="NAD(P)-bd_dom_sf"/>
</dbReference>
<feature type="transmembrane region" description="Helical" evidence="7">
    <location>
        <begin position="107"/>
        <end position="126"/>
    </location>
</feature>
<reference evidence="10 11" key="1">
    <citation type="journal article" date="2013" name="Genome Announc.">
        <title>Draft genome sequence of Serratia sp. strain ATCC 39006, a model bacterium for analysis of the biosynthesis and regulation of prodigiosin, a carbapenem, and gas vesicles.</title>
        <authorList>
            <person name="Fineran P.C."/>
            <person name="Iglesias Cans M.C."/>
            <person name="Ramsay J.P."/>
            <person name="Wilf N.M."/>
            <person name="Cossyleon D."/>
            <person name="McNeil M.B."/>
            <person name="Williamson N.R."/>
            <person name="Monson R.E."/>
            <person name="Becher S.A."/>
            <person name="Stanton J.A."/>
            <person name="Brugger K."/>
            <person name="Brown S.D."/>
            <person name="Salmond G.P."/>
        </authorList>
    </citation>
    <scope>NUCLEOTIDE SEQUENCE [LARGE SCALE GENOMIC DNA]</scope>
    <source>
        <strain evidence="10">ATCC 39006</strain>
        <strain evidence="11">ATCC 39006 / SC 11482</strain>
    </source>
</reference>
<name>A0A2I5T6B2_SERS3</name>
<feature type="transmembrane region" description="Helical" evidence="7">
    <location>
        <begin position="80"/>
        <end position="101"/>
    </location>
</feature>
<dbReference type="GO" id="GO:0089702">
    <property type="term" value="F:undecaprenyl-phosphate glucose phosphotransferase activity"/>
    <property type="evidence" value="ECO:0007669"/>
    <property type="project" value="TreeGrafter"/>
</dbReference>
<feature type="transmembrane region" description="Helical" evidence="7">
    <location>
        <begin position="12"/>
        <end position="36"/>
    </location>
</feature>